<dbReference type="Pfam" id="PF06985">
    <property type="entry name" value="HET"/>
    <property type="match status" value="1"/>
</dbReference>
<keyword evidence="3" id="KW-1185">Reference proteome</keyword>
<accession>A0A6A5VZ11</accession>
<evidence type="ECO:0000313" key="3">
    <source>
        <dbReference type="Proteomes" id="UP000799779"/>
    </source>
</evidence>
<sequence length="163" mass="18360">MDDTPVFSVEVARTRRELPYTDPKTAVTPSSASTRNVNADAVKSWLKGCDEGHPECVEPTDKPLEIFLIDVFNSNIARALSSSSCFALSYVWGGMQSFCLQASNVKELQQLCGLVRQLNKIPLVIRNAIRFTSQIRLQYLWVDSFCIIQDDPVHRDPQISHMN</sequence>
<dbReference type="AlphaFoldDB" id="A0A6A5VZ11"/>
<reference evidence="2" key="1">
    <citation type="journal article" date="2020" name="Stud. Mycol.">
        <title>101 Dothideomycetes genomes: a test case for predicting lifestyles and emergence of pathogens.</title>
        <authorList>
            <person name="Haridas S."/>
            <person name="Albert R."/>
            <person name="Binder M."/>
            <person name="Bloem J."/>
            <person name="Labutti K."/>
            <person name="Salamov A."/>
            <person name="Andreopoulos B."/>
            <person name="Baker S."/>
            <person name="Barry K."/>
            <person name="Bills G."/>
            <person name="Bluhm B."/>
            <person name="Cannon C."/>
            <person name="Castanera R."/>
            <person name="Culley D."/>
            <person name="Daum C."/>
            <person name="Ezra D."/>
            <person name="Gonzalez J."/>
            <person name="Henrissat B."/>
            <person name="Kuo A."/>
            <person name="Liang C."/>
            <person name="Lipzen A."/>
            <person name="Lutzoni F."/>
            <person name="Magnuson J."/>
            <person name="Mondo S."/>
            <person name="Nolan M."/>
            <person name="Ohm R."/>
            <person name="Pangilinan J."/>
            <person name="Park H.-J."/>
            <person name="Ramirez L."/>
            <person name="Alfaro M."/>
            <person name="Sun H."/>
            <person name="Tritt A."/>
            <person name="Yoshinaga Y."/>
            <person name="Zwiers L.-H."/>
            <person name="Turgeon B."/>
            <person name="Goodwin S."/>
            <person name="Spatafora J."/>
            <person name="Crous P."/>
            <person name="Grigoriev I."/>
        </authorList>
    </citation>
    <scope>NUCLEOTIDE SEQUENCE</scope>
    <source>
        <strain evidence="2">CBS 123094</strain>
    </source>
</reference>
<dbReference type="PANTHER" id="PTHR33112">
    <property type="entry name" value="DOMAIN PROTEIN, PUTATIVE-RELATED"/>
    <property type="match status" value="1"/>
</dbReference>
<organism evidence="2 3">
    <name type="scientific">Amniculicola lignicola CBS 123094</name>
    <dbReference type="NCBI Taxonomy" id="1392246"/>
    <lineage>
        <taxon>Eukaryota</taxon>
        <taxon>Fungi</taxon>
        <taxon>Dikarya</taxon>
        <taxon>Ascomycota</taxon>
        <taxon>Pezizomycotina</taxon>
        <taxon>Dothideomycetes</taxon>
        <taxon>Pleosporomycetidae</taxon>
        <taxon>Pleosporales</taxon>
        <taxon>Amniculicolaceae</taxon>
        <taxon>Amniculicola</taxon>
    </lineage>
</organism>
<dbReference type="PANTHER" id="PTHR33112:SF1">
    <property type="entry name" value="HETEROKARYON INCOMPATIBILITY DOMAIN-CONTAINING PROTEIN"/>
    <property type="match status" value="1"/>
</dbReference>
<dbReference type="EMBL" id="ML977651">
    <property type="protein sequence ID" value="KAF1994773.1"/>
    <property type="molecule type" value="Genomic_DNA"/>
</dbReference>
<protein>
    <recommendedName>
        <fullName evidence="1">Heterokaryon incompatibility domain-containing protein</fullName>
    </recommendedName>
</protein>
<name>A0A6A5VZ11_9PLEO</name>
<evidence type="ECO:0000313" key="2">
    <source>
        <dbReference type="EMBL" id="KAF1994773.1"/>
    </source>
</evidence>
<dbReference type="OrthoDB" id="5135333at2759"/>
<feature type="domain" description="Heterokaryon incompatibility" evidence="1">
    <location>
        <begin position="87"/>
        <end position="163"/>
    </location>
</feature>
<dbReference type="Proteomes" id="UP000799779">
    <property type="component" value="Unassembled WGS sequence"/>
</dbReference>
<dbReference type="InterPro" id="IPR010730">
    <property type="entry name" value="HET"/>
</dbReference>
<evidence type="ECO:0000259" key="1">
    <source>
        <dbReference type="Pfam" id="PF06985"/>
    </source>
</evidence>
<proteinExistence type="predicted"/>
<gene>
    <name evidence="2" type="ORF">P154DRAFT_446838</name>
</gene>